<feature type="compositionally biased region" description="Polar residues" evidence="1">
    <location>
        <begin position="1"/>
        <end position="18"/>
    </location>
</feature>
<evidence type="ECO:0000313" key="3">
    <source>
        <dbReference type="Proteomes" id="UP000306584"/>
    </source>
</evidence>
<comment type="caution">
    <text evidence="2">The sequence shown here is derived from an EMBL/GenBank/DDBJ whole genome shotgun (WGS) entry which is preliminary data.</text>
</comment>
<dbReference type="Proteomes" id="UP000306584">
    <property type="component" value="Unassembled WGS sequence"/>
</dbReference>
<evidence type="ECO:0000256" key="1">
    <source>
        <dbReference type="SAM" id="MobiDB-lite"/>
    </source>
</evidence>
<proteinExistence type="predicted"/>
<accession>A0A4S9JVC9</accession>
<name>A0A4S9JVC9_AURPU</name>
<protein>
    <submittedName>
        <fullName evidence="2">Uncharacterized protein</fullName>
    </submittedName>
</protein>
<reference evidence="2 3" key="1">
    <citation type="submission" date="2018-10" db="EMBL/GenBank/DDBJ databases">
        <title>Fifty Aureobasidium pullulans genomes reveal a recombining polyextremotolerant generalist.</title>
        <authorList>
            <person name="Gostincar C."/>
            <person name="Turk M."/>
            <person name="Zajc J."/>
            <person name="Gunde-Cimerman N."/>
        </authorList>
    </citation>
    <scope>NUCLEOTIDE SEQUENCE [LARGE SCALE GENOMIC DNA]</scope>
    <source>
        <strain evidence="2 3">EXF-6604</strain>
    </source>
</reference>
<feature type="region of interest" description="Disordered" evidence="1">
    <location>
        <begin position="1"/>
        <end position="53"/>
    </location>
</feature>
<dbReference type="EMBL" id="QZBD01000745">
    <property type="protein sequence ID" value="THY06947.1"/>
    <property type="molecule type" value="Genomic_DNA"/>
</dbReference>
<feature type="compositionally biased region" description="Basic and acidic residues" evidence="1">
    <location>
        <begin position="24"/>
        <end position="36"/>
    </location>
</feature>
<organism evidence="2 3">
    <name type="scientific">Aureobasidium pullulans</name>
    <name type="common">Black yeast</name>
    <name type="synonym">Pullularia pullulans</name>
    <dbReference type="NCBI Taxonomy" id="5580"/>
    <lineage>
        <taxon>Eukaryota</taxon>
        <taxon>Fungi</taxon>
        <taxon>Dikarya</taxon>
        <taxon>Ascomycota</taxon>
        <taxon>Pezizomycotina</taxon>
        <taxon>Dothideomycetes</taxon>
        <taxon>Dothideomycetidae</taxon>
        <taxon>Dothideales</taxon>
        <taxon>Saccotheciaceae</taxon>
        <taxon>Aureobasidium</taxon>
    </lineage>
</organism>
<sequence>MASSPSDGTTKASANHQVNPKVAARIEEIDLSKLESDGTNQQPDLPDPSPLTATRGLARLMGRTFLIHLTREFNNGHHVAALGYLPKCVGKPPSGYTIYFVNRGSGTGIRVMIFGHPNGPTDSLAHFVEHVVSIIQSMKWITGEWDCGRKVDLKQDGNDEDGVADMELATFSVVPGKKQRANKNLPHRFFY</sequence>
<dbReference type="AlphaFoldDB" id="A0A4S9JVC9"/>
<evidence type="ECO:0000313" key="2">
    <source>
        <dbReference type="EMBL" id="THY06947.1"/>
    </source>
</evidence>
<gene>
    <name evidence="2" type="ORF">D6D01_09832</name>
</gene>